<evidence type="ECO:0000256" key="6">
    <source>
        <dbReference type="ARBA" id="ARBA00023163"/>
    </source>
</evidence>
<accession>A0A939TMQ9</accession>
<keyword evidence="4 7" id="KW-0238">DNA-binding</keyword>
<dbReference type="SUPFAM" id="SSF46894">
    <property type="entry name" value="C-terminal effector domain of the bipartite response regulators"/>
    <property type="match status" value="1"/>
</dbReference>
<sequence length="170" mass="18787">MSLRETGRVATVLVIAETALAALTPEWGINEFLLPTANPAEVDTRLRLLSIMESSVPDRPNVITTAGVTIDEANFTARVQRRTLDLTYKEFELLHYLAANPGRVFTREQLLSEVWGTDYFGGTRTVDVHVRRLRAKLGDHEALISTVRGVGYGFARARDAVSDSNGEGEQ</sequence>
<dbReference type="InterPro" id="IPR049170">
    <property type="entry name" value="GlnR_N"/>
</dbReference>
<dbReference type="Pfam" id="PF00486">
    <property type="entry name" value="Trans_reg_C"/>
    <property type="match status" value="1"/>
</dbReference>
<dbReference type="CDD" id="cd00383">
    <property type="entry name" value="trans_reg_C"/>
    <property type="match status" value="1"/>
</dbReference>
<dbReference type="PANTHER" id="PTHR48111:SF16">
    <property type="entry name" value="TRANSCRIPTIONAL REGULATORY PROTEIN GLNR"/>
    <property type="match status" value="1"/>
</dbReference>
<feature type="domain" description="OmpR/PhoB-type" evidence="8">
    <location>
        <begin position="60"/>
        <end position="156"/>
    </location>
</feature>
<protein>
    <submittedName>
        <fullName evidence="9">Response regulator transcription factor</fullName>
    </submittedName>
</protein>
<keyword evidence="5" id="KW-0010">Activator</keyword>
<dbReference type="GO" id="GO:0005829">
    <property type="term" value="C:cytosol"/>
    <property type="evidence" value="ECO:0007669"/>
    <property type="project" value="TreeGrafter"/>
</dbReference>
<feature type="DNA-binding region" description="OmpR/PhoB-type" evidence="7">
    <location>
        <begin position="60"/>
        <end position="156"/>
    </location>
</feature>
<dbReference type="PANTHER" id="PTHR48111">
    <property type="entry name" value="REGULATOR OF RPOS"/>
    <property type="match status" value="1"/>
</dbReference>
<dbReference type="PROSITE" id="PS51755">
    <property type="entry name" value="OMPR_PHOB"/>
    <property type="match status" value="1"/>
</dbReference>
<evidence type="ECO:0000256" key="5">
    <source>
        <dbReference type="ARBA" id="ARBA00023159"/>
    </source>
</evidence>
<dbReference type="Pfam" id="PF21695">
    <property type="entry name" value="GlnR_1st"/>
    <property type="match status" value="1"/>
</dbReference>
<evidence type="ECO:0000256" key="7">
    <source>
        <dbReference type="PROSITE-ProRule" id="PRU01091"/>
    </source>
</evidence>
<dbReference type="FunFam" id="1.10.10.10:FF:000216">
    <property type="entry name" value="DNA-binding response regulator"/>
    <property type="match status" value="1"/>
</dbReference>
<evidence type="ECO:0000256" key="1">
    <source>
        <dbReference type="ARBA" id="ARBA00022553"/>
    </source>
</evidence>
<evidence type="ECO:0000256" key="3">
    <source>
        <dbReference type="ARBA" id="ARBA00023015"/>
    </source>
</evidence>
<comment type="caution">
    <text evidence="9">The sequence shown here is derived from an EMBL/GenBank/DDBJ whole genome shotgun (WGS) entry which is preliminary data.</text>
</comment>
<dbReference type="GO" id="GO:0000156">
    <property type="term" value="F:phosphorelay response regulator activity"/>
    <property type="evidence" value="ECO:0007669"/>
    <property type="project" value="TreeGrafter"/>
</dbReference>
<evidence type="ECO:0000256" key="4">
    <source>
        <dbReference type="ARBA" id="ARBA00023125"/>
    </source>
</evidence>
<dbReference type="GO" id="GO:0006355">
    <property type="term" value="P:regulation of DNA-templated transcription"/>
    <property type="evidence" value="ECO:0007669"/>
    <property type="project" value="InterPro"/>
</dbReference>
<dbReference type="InterPro" id="IPR001867">
    <property type="entry name" value="OmpR/PhoB-type_DNA-bd"/>
</dbReference>
<keyword evidence="10" id="KW-1185">Reference proteome</keyword>
<dbReference type="Gene3D" id="3.40.50.2300">
    <property type="match status" value="1"/>
</dbReference>
<dbReference type="Gene3D" id="1.10.10.10">
    <property type="entry name" value="Winged helix-like DNA-binding domain superfamily/Winged helix DNA-binding domain"/>
    <property type="match status" value="1"/>
</dbReference>
<dbReference type="SMART" id="SM00862">
    <property type="entry name" value="Trans_reg_C"/>
    <property type="match status" value="1"/>
</dbReference>
<dbReference type="GO" id="GO:0000976">
    <property type="term" value="F:transcription cis-regulatory region binding"/>
    <property type="evidence" value="ECO:0007669"/>
    <property type="project" value="TreeGrafter"/>
</dbReference>
<keyword evidence="2" id="KW-0902">Two-component regulatory system</keyword>
<evidence type="ECO:0000313" key="10">
    <source>
        <dbReference type="Proteomes" id="UP000668403"/>
    </source>
</evidence>
<dbReference type="GO" id="GO:0032993">
    <property type="term" value="C:protein-DNA complex"/>
    <property type="evidence" value="ECO:0007669"/>
    <property type="project" value="TreeGrafter"/>
</dbReference>
<gene>
    <name evidence="9" type="ORF">J4H85_05395</name>
</gene>
<dbReference type="EMBL" id="JAGFBF010000003">
    <property type="protein sequence ID" value="MBO2989429.1"/>
    <property type="molecule type" value="Genomic_DNA"/>
</dbReference>
<dbReference type="Proteomes" id="UP000668403">
    <property type="component" value="Unassembled WGS sequence"/>
</dbReference>
<dbReference type="InterPro" id="IPR039420">
    <property type="entry name" value="WalR-like"/>
</dbReference>
<dbReference type="AlphaFoldDB" id="A0A939TMQ9"/>
<evidence type="ECO:0000313" key="9">
    <source>
        <dbReference type="EMBL" id="MBO2989429.1"/>
    </source>
</evidence>
<keyword evidence="1" id="KW-0597">Phosphoprotein</keyword>
<name>A0A939TMQ9_9MICO</name>
<proteinExistence type="predicted"/>
<reference evidence="9" key="1">
    <citation type="submission" date="2021-03" db="EMBL/GenBank/DDBJ databases">
        <title>Leucobacter chromiisoli sp. nov., isolated from chromium-containing soil of chemical plant.</title>
        <authorList>
            <person name="Xu Z."/>
        </authorList>
    </citation>
    <scope>NUCLEOTIDE SEQUENCE</scope>
    <source>
        <strain evidence="9">K 70/01</strain>
    </source>
</reference>
<dbReference type="InterPro" id="IPR036388">
    <property type="entry name" value="WH-like_DNA-bd_sf"/>
</dbReference>
<evidence type="ECO:0000256" key="2">
    <source>
        <dbReference type="ARBA" id="ARBA00023012"/>
    </source>
</evidence>
<keyword evidence="6" id="KW-0804">Transcription</keyword>
<keyword evidence="3" id="KW-0805">Transcription regulation</keyword>
<organism evidence="9 10">
    <name type="scientific">Leucobacter tardus</name>
    <dbReference type="NCBI Taxonomy" id="501483"/>
    <lineage>
        <taxon>Bacteria</taxon>
        <taxon>Bacillati</taxon>
        <taxon>Actinomycetota</taxon>
        <taxon>Actinomycetes</taxon>
        <taxon>Micrococcales</taxon>
        <taxon>Microbacteriaceae</taxon>
        <taxon>Leucobacter</taxon>
    </lineage>
</organism>
<evidence type="ECO:0000259" key="8">
    <source>
        <dbReference type="PROSITE" id="PS51755"/>
    </source>
</evidence>
<dbReference type="InterPro" id="IPR016032">
    <property type="entry name" value="Sig_transdc_resp-reg_C-effctor"/>
</dbReference>